<feature type="region of interest" description="Disordered" evidence="1">
    <location>
        <begin position="42"/>
        <end position="83"/>
    </location>
</feature>
<dbReference type="Proteomes" id="UP000548867">
    <property type="component" value="Unassembled WGS sequence"/>
</dbReference>
<evidence type="ECO:0000313" key="2">
    <source>
        <dbReference type="EMBL" id="MBB3957652.1"/>
    </source>
</evidence>
<protein>
    <submittedName>
        <fullName evidence="2">Uncharacterized protein</fullName>
    </submittedName>
</protein>
<feature type="region of interest" description="Disordered" evidence="1">
    <location>
        <begin position="1"/>
        <end position="21"/>
    </location>
</feature>
<feature type="region of interest" description="Disordered" evidence="1">
    <location>
        <begin position="153"/>
        <end position="183"/>
    </location>
</feature>
<reference evidence="2 3" key="1">
    <citation type="submission" date="2020-08" db="EMBL/GenBank/DDBJ databases">
        <title>Genomic Encyclopedia of Type Strains, Phase IV (KMG-IV): sequencing the most valuable type-strain genomes for metagenomic binning, comparative biology and taxonomic classification.</title>
        <authorList>
            <person name="Goeker M."/>
        </authorList>
    </citation>
    <scope>NUCLEOTIDE SEQUENCE [LARGE SCALE GENOMIC DNA]</scope>
    <source>
        <strain evidence="2 3">DSM 27057</strain>
    </source>
</reference>
<dbReference type="AlphaFoldDB" id="A0A7W6CTN8"/>
<proteinExistence type="predicted"/>
<keyword evidence="3" id="KW-1185">Reference proteome</keyword>
<name>A0A7W6CTN8_9SPHN</name>
<evidence type="ECO:0000313" key="3">
    <source>
        <dbReference type="Proteomes" id="UP000548867"/>
    </source>
</evidence>
<sequence>MSKGISPARSRTEQVRPSLVSMTEPMVPPVFFTGFAVNRSTAQRPCRGKPAVRAPSLTSSRGRARRRAQVADEPPDPVQRHPAMRQDRMIGGETAFKPDERACLMAHDIGSLAQSASGKRRSFCQSPPFRRLPSCHAEVGPKRYYHRQRWTKIPDAPGRAHPKRLTPHHSPHPRVCFADQRQE</sequence>
<feature type="compositionally biased region" description="Basic residues" evidence="1">
    <location>
        <begin position="160"/>
        <end position="172"/>
    </location>
</feature>
<dbReference type="EMBL" id="JACIDX010000029">
    <property type="protein sequence ID" value="MBB3957652.1"/>
    <property type="molecule type" value="Genomic_DNA"/>
</dbReference>
<evidence type="ECO:0000256" key="1">
    <source>
        <dbReference type="SAM" id="MobiDB-lite"/>
    </source>
</evidence>
<comment type="caution">
    <text evidence="2">The sequence shown here is derived from an EMBL/GenBank/DDBJ whole genome shotgun (WGS) entry which is preliminary data.</text>
</comment>
<accession>A0A7W6CTN8</accession>
<organism evidence="2 3">
    <name type="scientific">Novosphingobium sediminicola</name>
    <dbReference type="NCBI Taxonomy" id="563162"/>
    <lineage>
        <taxon>Bacteria</taxon>
        <taxon>Pseudomonadati</taxon>
        <taxon>Pseudomonadota</taxon>
        <taxon>Alphaproteobacteria</taxon>
        <taxon>Sphingomonadales</taxon>
        <taxon>Sphingomonadaceae</taxon>
        <taxon>Novosphingobium</taxon>
    </lineage>
</organism>
<gene>
    <name evidence="2" type="ORF">GGR38_004626</name>
</gene>